<gene>
    <name evidence="2" type="ORF">OG549_00360</name>
</gene>
<proteinExistence type="predicted"/>
<feature type="compositionally biased region" description="Polar residues" evidence="1">
    <location>
        <begin position="125"/>
        <end position="143"/>
    </location>
</feature>
<dbReference type="AlphaFoldDB" id="A0AAU2UVZ7"/>
<evidence type="ECO:0000256" key="1">
    <source>
        <dbReference type="SAM" id="MobiDB-lite"/>
    </source>
</evidence>
<evidence type="ECO:0008006" key="3">
    <source>
        <dbReference type="Google" id="ProtNLM"/>
    </source>
</evidence>
<name>A0AAU2UVZ7_9ACTN</name>
<dbReference type="EMBL" id="CP108318">
    <property type="protein sequence ID" value="WTW59226.1"/>
    <property type="molecule type" value="Genomic_DNA"/>
</dbReference>
<sequence length="162" mass="17131">MAGVAVALPLAHAAGPEAGKAANASTAEMPFAVETFDYPNAETVLNERKITLKRGDGNITLKPGNGQEGYAGCTASNNIWIESRVDKKGFCFVAKAKSGYLTMEVADAYAIWTEDHSVRAKLTTEGKTTTVDAPKNDTTQVGESNVPGGRKRSVLVELRVTG</sequence>
<organism evidence="2">
    <name type="scientific">Streptomyces sp. NBC_00003</name>
    <dbReference type="NCBI Taxonomy" id="2903608"/>
    <lineage>
        <taxon>Bacteria</taxon>
        <taxon>Bacillati</taxon>
        <taxon>Actinomycetota</taxon>
        <taxon>Actinomycetes</taxon>
        <taxon>Kitasatosporales</taxon>
        <taxon>Streptomycetaceae</taxon>
        <taxon>Streptomyces</taxon>
    </lineage>
</organism>
<protein>
    <recommendedName>
        <fullName evidence="3">Secreted protein</fullName>
    </recommendedName>
</protein>
<evidence type="ECO:0000313" key="2">
    <source>
        <dbReference type="EMBL" id="WTW59226.1"/>
    </source>
</evidence>
<accession>A0AAU2UVZ7</accession>
<feature type="region of interest" description="Disordered" evidence="1">
    <location>
        <begin position="125"/>
        <end position="147"/>
    </location>
</feature>
<reference evidence="2" key="1">
    <citation type="submission" date="2022-10" db="EMBL/GenBank/DDBJ databases">
        <title>The complete genomes of actinobacterial strains from the NBC collection.</title>
        <authorList>
            <person name="Joergensen T.S."/>
            <person name="Alvarez Arevalo M."/>
            <person name="Sterndorff E.B."/>
            <person name="Faurdal D."/>
            <person name="Vuksanovic O."/>
            <person name="Mourched A.-S."/>
            <person name="Charusanti P."/>
            <person name="Shaw S."/>
            <person name="Blin K."/>
            <person name="Weber T."/>
        </authorList>
    </citation>
    <scope>NUCLEOTIDE SEQUENCE</scope>
    <source>
        <strain evidence="2">NBC_00003</strain>
    </source>
</reference>